<feature type="compositionally biased region" description="Basic residues" evidence="1">
    <location>
        <begin position="89"/>
        <end position="101"/>
    </location>
</feature>
<reference evidence="2" key="3">
    <citation type="journal article" date="2000" name="Genome Res.">
        <title>RIKEN integrated sequence analysis (RISA) system--384-format sequencing pipeline with 384 multicapillary sequencer.</title>
        <authorList>
            <person name="Shibata K."/>
            <person name="Itoh M."/>
            <person name="Aizawa K."/>
            <person name="Nagaoka S."/>
            <person name="Sasaki N."/>
            <person name="Carninci P."/>
            <person name="Konno H."/>
            <person name="Akiyama J."/>
            <person name="Nishi K."/>
            <person name="Kitsunai T."/>
            <person name="Tashiro H."/>
            <person name="Itoh M."/>
            <person name="Sumi N."/>
            <person name="Ishii Y."/>
            <person name="Nakamura S."/>
            <person name="Hazama M."/>
            <person name="Nishine T."/>
            <person name="Harada A."/>
            <person name="Yamamoto R."/>
            <person name="Matsumoto H."/>
            <person name="Sakaguchi S."/>
            <person name="Ikegami T."/>
            <person name="Kashiwagi K."/>
            <person name="Fujiwake S."/>
            <person name="Inoue K."/>
            <person name="Togawa Y."/>
            <person name="Izawa M."/>
            <person name="Ohara E."/>
            <person name="Watahiki M."/>
            <person name="Yoneda Y."/>
            <person name="Ishikawa T."/>
            <person name="Ozawa K."/>
            <person name="Tanaka T."/>
            <person name="Matsuura S."/>
            <person name="Kawai J."/>
            <person name="Okazaki Y."/>
            <person name="Muramatsu M."/>
            <person name="Inoue Y."/>
            <person name="Kira A."/>
            <person name="Hayashizaki Y."/>
        </authorList>
    </citation>
    <scope>NUCLEOTIDE SEQUENCE</scope>
    <source>
        <strain evidence="2">C57BL/6J</strain>
        <tissue evidence="2">Corpus striatum</tissue>
    </source>
</reference>
<dbReference type="AlphaFoldDB" id="Q8BQP5"/>
<reference evidence="2" key="4">
    <citation type="journal article" date="2001" name="Nature">
        <title>Functional annotation of a full-length mouse cDNA collection.</title>
        <authorList>
            <consortium name="The RIKEN Genome Exploration Research Group Phase II Team and the FANTOM Consortium"/>
        </authorList>
    </citation>
    <scope>NUCLEOTIDE SEQUENCE</scope>
    <source>
        <strain evidence="2">C57BL/6J</strain>
        <tissue evidence="2">Corpus striatum</tissue>
    </source>
</reference>
<name>Q8BQP5_MOUSE</name>
<reference evidence="2" key="7">
    <citation type="journal article" date="2005" name="Science">
        <title>The Transcriptional Landscape of the Mammalian Genome.</title>
        <authorList>
            <consortium name="The FANTOM Consortium"/>
            <consortium name="Riken Genome Exploration Research Group and Genome Science Group (Genome Network Project Core Group)"/>
        </authorList>
    </citation>
    <scope>NUCLEOTIDE SEQUENCE</scope>
    <source>
        <strain evidence="2">C57BL/6J</strain>
        <tissue evidence="2">Corpus striatum</tissue>
    </source>
</reference>
<protein>
    <submittedName>
        <fullName evidence="2">Uncharacterized protein</fullName>
    </submittedName>
</protein>
<feature type="compositionally biased region" description="Low complexity" evidence="1">
    <location>
        <begin position="1"/>
        <end position="11"/>
    </location>
</feature>
<reference evidence="2" key="2">
    <citation type="journal article" date="2000" name="Genome Res.">
        <title>Normalization and subtraction of cap-trapper-selected cDNAs to prepare full-length cDNA libraries for rapid discovery of new genes.</title>
        <authorList>
            <person name="Carninci P."/>
            <person name="Shibata Y."/>
            <person name="Hayatsu N."/>
            <person name="Sugahara Y."/>
            <person name="Shibata K."/>
            <person name="Itoh M."/>
            <person name="Konno H."/>
            <person name="Okazaki Y."/>
            <person name="Muramatsu M."/>
            <person name="Hayashizaki Y."/>
        </authorList>
    </citation>
    <scope>NUCLEOTIDE SEQUENCE</scope>
    <source>
        <strain evidence="2">C57BL/6J</strain>
        <tissue evidence="2">Corpus striatum</tissue>
    </source>
</reference>
<reference evidence="2" key="8">
    <citation type="journal article" date="2005" name="Science">
        <title>Antisense Transcription in the Mammalian Transcriptome.</title>
        <authorList>
            <consortium name="RIKEN Genome Exploration Research Group and Genome Science Group (Genome Network Project Core Group) and the FANTOM Consortium"/>
        </authorList>
    </citation>
    <scope>NUCLEOTIDE SEQUENCE</scope>
    <source>
        <strain evidence="2">C57BL/6J</strain>
        <tissue evidence="2">Corpus striatum</tissue>
    </source>
</reference>
<dbReference type="EMBL" id="AK047630">
    <property type="protein sequence ID" value="BAC33106.1"/>
    <property type="molecule type" value="mRNA"/>
</dbReference>
<reference evidence="2" key="6">
    <citation type="journal article" date="2002" name="Nature">
        <title>Analysis of the mouse transcriptome based on functional annotation of 60,770 full-length cDNAs.</title>
        <authorList>
            <consortium name="The FANTOM Consortium and the RIKEN Genome Exploration Research Group Phase I and II Team"/>
        </authorList>
    </citation>
    <scope>NUCLEOTIDE SEQUENCE</scope>
    <source>
        <strain evidence="2">C57BL/6J</strain>
        <tissue evidence="2">Corpus striatum</tissue>
    </source>
</reference>
<evidence type="ECO:0000256" key="1">
    <source>
        <dbReference type="SAM" id="MobiDB-lite"/>
    </source>
</evidence>
<organism evidence="2">
    <name type="scientific">Mus musculus</name>
    <name type="common">Mouse</name>
    <dbReference type="NCBI Taxonomy" id="10090"/>
    <lineage>
        <taxon>Eukaryota</taxon>
        <taxon>Metazoa</taxon>
        <taxon>Chordata</taxon>
        <taxon>Craniata</taxon>
        <taxon>Vertebrata</taxon>
        <taxon>Euteleostomi</taxon>
        <taxon>Mammalia</taxon>
        <taxon>Eutheria</taxon>
        <taxon>Euarchontoglires</taxon>
        <taxon>Glires</taxon>
        <taxon>Rodentia</taxon>
        <taxon>Myomorpha</taxon>
        <taxon>Muroidea</taxon>
        <taxon>Muridae</taxon>
        <taxon>Murinae</taxon>
        <taxon>Mus</taxon>
        <taxon>Mus</taxon>
    </lineage>
</organism>
<evidence type="ECO:0000313" key="3">
    <source>
        <dbReference type="MGI" id="MGI:3642189"/>
    </source>
</evidence>
<reference evidence="2" key="1">
    <citation type="journal article" date="1999" name="Methods Enzymol.">
        <title>High-efficiency full-length cDNA cloning.</title>
        <authorList>
            <person name="Carninci P."/>
            <person name="Hayashizaki Y."/>
        </authorList>
    </citation>
    <scope>NUCLEOTIDE SEQUENCE</scope>
    <source>
        <strain evidence="2">C57BL/6J</strain>
        <tissue evidence="2">Corpus striatum</tissue>
    </source>
</reference>
<gene>
    <name evidence="3" type="primary">Gm10050</name>
</gene>
<evidence type="ECO:0000313" key="2">
    <source>
        <dbReference type="EMBL" id="BAC33106.1"/>
    </source>
</evidence>
<feature type="region of interest" description="Disordered" evidence="1">
    <location>
        <begin position="1"/>
        <end position="41"/>
    </location>
</feature>
<dbReference type="MGI" id="MGI:3642189">
    <property type="gene designation" value="Gm10050"/>
</dbReference>
<proteinExistence type="evidence at transcript level"/>
<feature type="non-terminal residue" evidence="2">
    <location>
        <position position="1"/>
    </location>
</feature>
<feature type="region of interest" description="Disordered" evidence="1">
    <location>
        <begin position="61"/>
        <end position="101"/>
    </location>
</feature>
<reference evidence="2" key="5">
    <citation type="submission" date="2001-07" db="EMBL/GenBank/DDBJ databases">
        <authorList>
            <person name="Adachi J."/>
            <person name="Aizawa K."/>
            <person name="Akimura T."/>
            <person name="Arakawa T."/>
            <person name="Bono H."/>
            <person name="Carninci P."/>
            <person name="Fukuda S."/>
            <person name="Furuno M."/>
            <person name="Hanagaki T."/>
            <person name="Hara A."/>
            <person name="Hashizume W."/>
            <person name="Hayashida K."/>
            <person name="Hayatsu N."/>
            <person name="Hiramoto K."/>
            <person name="Hiraoka T."/>
            <person name="Hirozane T."/>
            <person name="Hori F."/>
            <person name="Imotani K."/>
            <person name="Ishii Y."/>
            <person name="Itoh M."/>
            <person name="Kagawa I."/>
            <person name="Kasukawa T."/>
            <person name="Katoh H."/>
            <person name="Kawai J."/>
            <person name="Kojima Y."/>
            <person name="Kondo S."/>
            <person name="Konno H."/>
            <person name="Kouda M."/>
            <person name="Koya S."/>
            <person name="Kurihara C."/>
            <person name="Matsuyama T."/>
            <person name="Miyazaki A."/>
            <person name="Murata M."/>
            <person name="Nakamura M."/>
            <person name="Nishi K."/>
            <person name="Nomura K."/>
            <person name="Numazaki R."/>
            <person name="Ohno M."/>
            <person name="Ohsato N."/>
            <person name="Okazaki Y."/>
            <person name="Saito R."/>
            <person name="Saitoh H."/>
            <person name="Sakai C."/>
            <person name="Sakai K."/>
            <person name="Sakazume N."/>
            <person name="Sano H."/>
            <person name="Sasaki D."/>
            <person name="Shibata K."/>
            <person name="Shinagawa A."/>
            <person name="Shiraki T."/>
            <person name="Sogabe Y."/>
            <person name="Tagami M."/>
            <person name="Tagawa A."/>
            <person name="Takahashi F."/>
            <person name="Takaku-Akahira S."/>
            <person name="Takeda Y."/>
            <person name="Tanaka T."/>
            <person name="Tomaru A."/>
            <person name="Toya T."/>
            <person name="Yasunishi A."/>
            <person name="Muramatsu M."/>
            <person name="Hayashizaki Y."/>
        </authorList>
    </citation>
    <scope>NUCLEOTIDE SEQUENCE</scope>
    <source>
        <strain evidence="2">C57BL/6J</strain>
        <tissue evidence="2">Corpus striatum</tissue>
    </source>
</reference>
<dbReference type="AGR" id="MGI:3642189"/>
<accession>Q8BQP5</accession>
<sequence>VPAARTGTRARGPARPRVSRSLWVARGPGAQGGASAETPVARPALQGHRAAGESAAALRVQSLRKGQRSPGGPAGSSAAPKPLSLHFASRARRRKLVSPRKGTRTPITAGFFFFPFFLSDFVHYLNCPQAGALPLSSPTFLVRGPLSS</sequence>